<reference evidence="3" key="1">
    <citation type="submission" date="2017-11" db="EMBL/GenBank/DDBJ databases">
        <authorList>
            <person name="Lima N.C."/>
            <person name="Parody-Merino A.M."/>
            <person name="Battley P.F."/>
            <person name="Fidler A.E."/>
            <person name="Prosdocimi F."/>
        </authorList>
    </citation>
    <scope>NUCLEOTIDE SEQUENCE [LARGE SCALE GENOMIC DNA]</scope>
</reference>
<dbReference type="Proteomes" id="UP000233556">
    <property type="component" value="Unassembled WGS sequence"/>
</dbReference>
<dbReference type="OrthoDB" id="416454at2759"/>
<proteinExistence type="predicted"/>
<dbReference type="PANTHER" id="PTHR33332">
    <property type="entry name" value="REVERSE TRANSCRIPTASE DOMAIN-CONTAINING PROTEIN"/>
    <property type="match status" value="1"/>
</dbReference>
<evidence type="ECO:0000256" key="1">
    <source>
        <dbReference type="SAM" id="SignalP"/>
    </source>
</evidence>
<gene>
    <name evidence="2" type="ORF">llap_7863</name>
</gene>
<name>A0A2I0U743_LIMLA</name>
<reference evidence="3" key="2">
    <citation type="submission" date="2017-12" db="EMBL/GenBank/DDBJ databases">
        <title>Genome sequence of the Bar-tailed Godwit (Limosa lapponica baueri).</title>
        <authorList>
            <person name="Lima N.C.B."/>
            <person name="Parody-Merino A.M."/>
            <person name="Battley P.F."/>
            <person name="Fidler A.E."/>
            <person name="Prosdocimi F."/>
        </authorList>
    </citation>
    <scope>NUCLEOTIDE SEQUENCE [LARGE SCALE GENOMIC DNA]</scope>
</reference>
<feature type="signal peptide" evidence="1">
    <location>
        <begin position="1"/>
        <end position="31"/>
    </location>
</feature>
<dbReference type="AlphaFoldDB" id="A0A2I0U743"/>
<accession>A0A2I0U743</accession>
<organism evidence="2 3">
    <name type="scientific">Limosa lapponica baueri</name>
    <dbReference type="NCBI Taxonomy" id="1758121"/>
    <lineage>
        <taxon>Eukaryota</taxon>
        <taxon>Metazoa</taxon>
        <taxon>Chordata</taxon>
        <taxon>Craniata</taxon>
        <taxon>Vertebrata</taxon>
        <taxon>Euteleostomi</taxon>
        <taxon>Archelosauria</taxon>
        <taxon>Archosauria</taxon>
        <taxon>Dinosauria</taxon>
        <taxon>Saurischia</taxon>
        <taxon>Theropoda</taxon>
        <taxon>Coelurosauria</taxon>
        <taxon>Aves</taxon>
        <taxon>Neognathae</taxon>
        <taxon>Neoaves</taxon>
        <taxon>Charadriiformes</taxon>
        <taxon>Scolopacidae</taxon>
        <taxon>Limosa</taxon>
    </lineage>
</organism>
<sequence>MSKWKSVMSGVPRRSVLGLVLFNIFVSDMDGGIECTLSKFANNTKLCSAFNTLESRDAIQRELNRLESWAHAKLLKFNHTKCKVLHVGHGNPKHKCRLSREWLESNPEEKDVGVEVDEKLSVSQQRALAAQKANCILGCIKRSGPQAWQGVWNSMIFKVPSNLNHSMMRRRFCQSNQKFVPLTHFVN</sequence>
<evidence type="ECO:0000313" key="2">
    <source>
        <dbReference type="EMBL" id="PKU41832.1"/>
    </source>
</evidence>
<protein>
    <recommendedName>
        <fullName evidence="4">Rna-directed dna polymerase from mobile element jockey-like</fullName>
    </recommendedName>
</protein>
<dbReference type="EMBL" id="KZ506068">
    <property type="protein sequence ID" value="PKU41832.1"/>
    <property type="molecule type" value="Genomic_DNA"/>
</dbReference>
<evidence type="ECO:0008006" key="4">
    <source>
        <dbReference type="Google" id="ProtNLM"/>
    </source>
</evidence>
<keyword evidence="1" id="KW-0732">Signal</keyword>
<keyword evidence="3" id="KW-1185">Reference proteome</keyword>
<evidence type="ECO:0000313" key="3">
    <source>
        <dbReference type="Proteomes" id="UP000233556"/>
    </source>
</evidence>
<feature type="chain" id="PRO_5014162605" description="Rna-directed dna polymerase from mobile element jockey-like" evidence="1">
    <location>
        <begin position="32"/>
        <end position="187"/>
    </location>
</feature>